<keyword evidence="3" id="KW-1185">Reference proteome</keyword>
<organism evidence="2 3">
    <name type="scientific">Flavobacterium aurantiibacter</name>
    <dbReference type="NCBI Taxonomy" id="2023067"/>
    <lineage>
        <taxon>Bacteria</taxon>
        <taxon>Pseudomonadati</taxon>
        <taxon>Bacteroidota</taxon>
        <taxon>Flavobacteriia</taxon>
        <taxon>Flavobacteriales</taxon>
        <taxon>Flavobacteriaceae</taxon>
        <taxon>Flavobacterium</taxon>
    </lineage>
</organism>
<dbReference type="EMBL" id="NOXX01000177">
    <property type="protein sequence ID" value="OYQ45647.1"/>
    <property type="molecule type" value="Genomic_DNA"/>
</dbReference>
<dbReference type="InterPro" id="IPR057561">
    <property type="entry name" value="NADase_transloc"/>
</dbReference>
<comment type="caution">
    <text evidence="2">The sequence shown here is derived from an EMBL/GenBank/DDBJ whole genome shotgun (WGS) entry which is preliminary data.</text>
</comment>
<proteinExistence type="predicted"/>
<gene>
    <name evidence="2" type="ORF">CHX27_05650</name>
</gene>
<protein>
    <recommendedName>
        <fullName evidence="1">NAD glycohydrolase translocation F5/8 type C domain-containing protein</fullName>
    </recommendedName>
</protein>
<sequence>MQVNSFVLRNPPERNFSNHLKMPTMRLQKVIIFLTFFTLTVFGQPVKDMQPKLVQLIDKSLQGEIEFIKQREICETVWNKVVNQKDGEMLSPAEKKIYDNCDESHESYWDILGVGCSWYCGGGLDTISSSSTLKTIRGIKYSANNIHDLNYKTAWIEGVPGYGIGENITYHFPPQNPRITDIIIVNGYVKSQKAWQDNSRVKKLKMYVDNKPFAILNLADSRQEQTFKFAPLGYGDRENWEQLQTKPWWTIKFEILEVYKGDKYDDTAITEIYFDGIDVH</sequence>
<evidence type="ECO:0000259" key="1">
    <source>
        <dbReference type="Pfam" id="PF25302"/>
    </source>
</evidence>
<feature type="domain" description="NAD glycohydrolase translocation F5/8 type C" evidence="1">
    <location>
        <begin position="118"/>
        <end position="275"/>
    </location>
</feature>
<dbReference type="AlphaFoldDB" id="A0A255ZVS9"/>
<evidence type="ECO:0000313" key="2">
    <source>
        <dbReference type="EMBL" id="OYQ45647.1"/>
    </source>
</evidence>
<dbReference type="Pfam" id="PF25302">
    <property type="entry name" value="NADase_transloc"/>
    <property type="match status" value="1"/>
</dbReference>
<evidence type="ECO:0000313" key="3">
    <source>
        <dbReference type="Proteomes" id="UP000216035"/>
    </source>
</evidence>
<dbReference type="Proteomes" id="UP000216035">
    <property type="component" value="Unassembled WGS sequence"/>
</dbReference>
<reference evidence="2 3" key="1">
    <citation type="submission" date="2017-07" db="EMBL/GenBank/DDBJ databases">
        <title>Flavobacterium cyanobacteriorum sp. nov., isolated from cyanobacterial aggregates in a eutrophic lake.</title>
        <authorList>
            <person name="Cai H."/>
        </authorList>
    </citation>
    <scope>NUCLEOTIDE SEQUENCE [LARGE SCALE GENOMIC DNA]</scope>
    <source>
        <strain evidence="2 3">TH167</strain>
    </source>
</reference>
<dbReference type="NCBIfam" id="NF047619">
    <property type="entry name" value="NADase_discoid"/>
    <property type="match status" value="1"/>
</dbReference>
<name>A0A255ZVS9_9FLAO</name>
<accession>A0A255ZVS9</accession>